<dbReference type="PANTHER" id="PTHR36453:SF1">
    <property type="entry name" value="RIGHT HANDED BETA HELIX DOMAIN-CONTAINING PROTEIN"/>
    <property type="match status" value="1"/>
</dbReference>
<feature type="signal peptide" evidence="1">
    <location>
        <begin position="1"/>
        <end position="20"/>
    </location>
</feature>
<evidence type="ECO:0000313" key="3">
    <source>
        <dbReference type="EMBL" id="OAI02396.1"/>
    </source>
</evidence>
<evidence type="ECO:0000259" key="2">
    <source>
        <dbReference type="Pfam" id="PF13229"/>
    </source>
</evidence>
<dbReference type="Pfam" id="PF13229">
    <property type="entry name" value="Beta_helix"/>
    <property type="match status" value="1"/>
</dbReference>
<sequence length="702" mass="77723">MFIKLVITLTFATFCSAAAAKDFYVSPSGSDKLNGLSPSVNFWTKTGPFKTLDRAQQAIRQLKAAGKFNQDITVHVGKGIYQLQSALRFDDRDSGLPGQEIQWVGEKDASIISGGITLKNCQPYESDNPNKILSCPLDANTVVNIKGDNNNRLEGNAPKFELFVNDRRMHLARWPDNEWAHIRVPLNEKTHFRVFEKLPSFSGDLSKAQVHIFPGNDFYDHYAGVSTLDLDNNLITLSSEAIYNLAGGRRFYLENIKAALDNAEEWFYDQTNNKIFFIPSSNLVPKNIVLSSALNLLMINDASHISFKNLAFRYTTAHAIRVHGSNNIVFDNIEINNIAGQAINAIENTSITISNSNIHDIGYGGIFISGGDRPTLTPSNNTIDNNRISDFGSILFGLSPAIEIQGVGSEITHNLISNGNSSAIKLHGNDHLIEKNEISQVCLQIGDCGGIYSGRDWTYRGNIIRYNYLHDFLGYELDINNFKKTGSIIYRYSGARGIYIDDAASGFEVFGNILVNSGTMALQIGGGRDNRIENNLIKIDQLAILVDTRGGYFNWEIPRSSLATMPVHSAIWSKKYPALSAPMSQDTWPEGNTIQRNIIITPGVSNVSIVRYWMPKQTNTIANNLLWSTNGNIKVDFGVLETRASGGNTTWEDWISRGFETNSLIADPCINLVGNKINLTCVKSPISKIGFKPIPNDIGLIF</sequence>
<dbReference type="AlphaFoldDB" id="A0A177M9K2"/>
<name>A0A177M9K2_METMH</name>
<dbReference type="InterPro" id="IPR006626">
    <property type="entry name" value="PbH1"/>
</dbReference>
<dbReference type="SMART" id="SM00710">
    <property type="entry name" value="PbH1"/>
    <property type="match status" value="8"/>
</dbReference>
<evidence type="ECO:0000256" key="1">
    <source>
        <dbReference type="SAM" id="SignalP"/>
    </source>
</evidence>
<reference evidence="3 4" key="1">
    <citation type="submission" date="2016-03" db="EMBL/GenBank/DDBJ databases">
        <authorList>
            <person name="Ploux O."/>
        </authorList>
    </citation>
    <scope>NUCLEOTIDE SEQUENCE [LARGE SCALE GENOMIC DNA]</scope>
    <source>
        <strain evidence="3 4">R-45371</strain>
    </source>
</reference>
<dbReference type="RefSeq" id="WP_064037235.1">
    <property type="nucleotide sequence ID" value="NZ_LUUH01000062.1"/>
</dbReference>
<dbReference type="Gene3D" id="2.160.20.10">
    <property type="entry name" value="Single-stranded right-handed beta-helix, Pectin lyase-like"/>
    <property type="match status" value="2"/>
</dbReference>
<dbReference type="InterPro" id="IPR039448">
    <property type="entry name" value="Beta_helix"/>
</dbReference>
<dbReference type="SUPFAM" id="SSF51126">
    <property type="entry name" value="Pectin lyase-like"/>
    <property type="match status" value="1"/>
</dbReference>
<dbReference type="InterPro" id="IPR012334">
    <property type="entry name" value="Pectin_lyas_fold"/>
</dbReference>
<keyword evidence="1" id="KW-0732">Signal</keyword>
<gene>
    <name evidence="3" type="ORF">A1353_16530</name>
</gene>
<dbReference type="InterPro" id="IPR011050">
    <property type="entry name" value="Pectin_lyase_fold/virulence"/>
</dbReference>
<proteinExistence type="predicted"/>
<comment type="caution">
    <text evidence="3">The sequence shown here is derived from an EMBL/GenBank/DDBJ whole genome shotgun (WGS) entry which is preliminary data.</text>
</comment>
<dbReference type="PANTHER" id="PTHR36453">
    <property type="entry name" value="SECRETED PROTEIN-RELATED"/>
    <property type="match status" value="1"/>
</dbReference>
<dbReference type="Proteomes" id="UP000077763">
    <property type="component" value="Unassembled WGS sequence"/>
</dbReference>
<organism evidence="3 4">
    <name type="scientific">Methylomonas methanica</name>
    <dbReference type="NCBI Taxonomy" id="421"/>
    <lineage>
        <taxon>Bacteria</taxon>
        <taxon>Pseudomonadati</taxon>
        <taxon>Pseudomonadota</taxon>
        <taxon>Gammaproteobacteria</taxon>
        <taxon>Methylococcales</taxon>
        <taxon>Methylococcaceae</taxon>
        <taxon>Methylomonas</taxon>
    </lineage>
</organism>
<dbReference type="EMBL" id="LUUH01000062">
    <property type="protein sequence ID" value="OAI02396.1"/>
    <property type="molecule type" value="Genomic_DNA"/>
</dbReference>
<protein>
    <recommendedName>
        <fullName evidence="2">Right handed beta helix domain-containing protein</fullName>
    </recommendedName>
</protein>
<feature type="chain" id="PRO_5008067817" description="Right handed beta helix domain-containing protein" evidence="1">
    <location>
        <begin position="21"/>
        <end position="702"/>
    </location>
</feature>
<evidence type="ECO:0000313" key="4">
    <source>
        <dbReference type="Proteomes" id="UP000077763"/>
    </source>
</evidence>
<feature type="domain" description="Right handed beta helix" evidence="2">
    <location>
        <begin position="274"/>
        <end position="387"/>
    </location>
</feature>
<accession>A0A177M9K2</accession>